<dbReference type="Proteomes" id="UP000053091">
    <property type="component" value="Unassembled WGS sequence"/>
</dbReference>
<evidence type="ECO:0000313" key="1">
    <source>
        <dbReference type="EMBL" id="GAP43107.1"/>
    </source>
</evidence>
<dbReference type="PROSITE" id="PS51257">
    <property type="entry name" value="PROKAR_LIPOPROTEIN"/>
    <property type="match status" value="1"/>
</dbReference>
<proteinExistence type="predicted"/>
<reference evidence="1" key="1">
    <citation type="journal article" date="2015" name="Genome Announc.">
        <title>Draft Genome Sequence of Bacteroidales Strain TBC1, a Novel Isolate from a Methanogenic Wastewater Treatment System.</title>
        <authorList>
            <person name="Tourlousse D.M."/>
            <person name="Matsuura N."/>
            <person name="Sun L."/>
            <person name="Toyonaga M."/>
            <person name="Kuroda K."/>
            <person name="Ohashi A."/>
            <person name="Cruz R."/>
            <person name="Yamaguchi T."/>
            <person name="Sekiguchi Y."/>
        </authorList>
    </citation>
    <scope>NUCLEOTIDE SEQUENCE [LARGE SCALE GENOMIC DNA]</scope>
    <source>
        <strain evidence="1">TBC1</strain>
    </source>
</reference>
<protein>
    <submittedName>
        <fullName evidence="1">Uncharacterized protein</fullName>
    </submittedName>
</protein>
<name>A0A0S7C2P0_9BACT</name>
<evidence type="ECO:0000313" key="2">
    <source>
        <dbReference type="Proteomes" id="UP000053091"/>
    </source>
</evidence>
<keyword evidence="2" id="KW-1185">Reference proteome</keyword>
<dbReference type="STRING" id="1678841.TBC1_111249"/>
<sequence length="370" mass="41776">MKLMPLPAVIPALLALIACNSGFNPDKKDGGELISGGEGHPVIFYRNSEPNENAFTFLLPKDWSITGGITRVDPNAAGGAGNAIEAKLYMKLSSPDQKAGMGWLPDTRFFDIHRYPEKSLAAPMFPDGSNYNGMMVMRMMTPVDFIREIAIPFAHPHAQNIKVTGVQQLPNLAEEYGKMSSLMLGGYRFNYQAAIANLEYSENGIPYLEKMVCAIEDWGQLGGGLWSNKETWYVRAEKPLFEELAPVFATIGQSVKLNPEWITREIRSQQVNSNIALQTQRDIARIDREITEHRALTNSEINNDMYLNLTGQEDYINPFTGETERGTNEWNFRWENAQGDVIYHDNNNYNPNDDAELRVKGFKRSEVRKR</sequence>
<gene>
    <name evidence="1" type="ORF">TBC1_111249</name>
</gene>
<accession>A0A0S7C2P0</accession>
<dbReference type="AlphaFoldDB" id="A0A0S7C2P0"/>
<dbReference type="EMBL" id="DF968182">
    <property type="protein sequence ID" value="GAP43107.1"/>
    <property type="molecule type" value="Genomic_DNA"/>
</dbReference>
<organism evidence="1">
    <name type="scientific">Lentimicrobium saccharophilum</name>
    <dbReference type="NCBI Taxonomy" id="1678841"/>
    <lineage>
        <taxon>Bacteria</taxon>
        <taxon>Pseudomonadati</taxon>
        <taxon>Bacteroidota</taxon>
        <taxon>Bacteroidia</taxon>
        <taxon>Bacteroidales</taxon>
        <taxon>Lentimicrobiaceae</taxon>
        <taxon>Lentimicrobium</taxon>
    </lineage>
</organism>